<dbReference type="OrthoDB" id="129465at2"/>
<dbReference type="Pfam" id="PF23186">
    <property type="entry name" value="DUF7059"/>
    <property type="match status" value="1"/>
</dbReference>
<organism evidence="7 8">
    <name type="scientific">Rothia kristinae</name>
    <dbReference type="NCBI Taxonomy" id="37923"/>
    <lineage>
        <taxon>Bacteria</taxon>
        <taxon>Bacillati</taxon>
        <taxon>Actinomycetota</taxon>
        <taxon>Actinomycetes</taxon>
        <taxon>Micrococcales</taxon>
        <taxon>Micrococcaceae</taxon>
        <taxon>Rothia</taxon>
    </lineage>
</organism>
<dbReference type="GO" id="GO:0032259">
    <property type="term" value="P:methylation"/>
    <property type="evidence" value="ECO:0007669"/>
    <property type="project" value="UniProtKB-KW"/>
</dbReference>
<dbReference type="Proteomes" id="UP000179540">
    <property type="component" value="Unassembled WGS sequence"/>
</dbReference>
<keyword evidence="2 7" id="KW-0489">Methyltransferase</keyword>
<feature type="domain" description="DUF7059" evidence="6">
    <location>
        <begin position="34"/>
        <end position="130"/>
    </location>
</feature>
<dbReference type="Gene3D" id="3.40.50.150">
    <property type="entry name" value="Vaccinia Virus protein VP39"/>
    <property type="match status" value="1"/>
</dbReference>
<dbReference type="Pfam" id="PF05175">
    <property type="entry name" value="MTS"/>
    <property type="match status" value="1"/>
</dbReference>
<reference evidence="7 8" key="1">
    <citation type="submission" date="2016-10" db="EMBL/GenBank/DDBJ databases">
        <title>Draft genome sequence of strain LCT isolated from the Shenzhou X spacecraft of China.</title>
        <authorList>
            <person name="Huang B."/>
        </authorList>
    </citation>
    <scope>NUCLEOTIDE SEQUENCE [LARGE SCALE GENOMIC DNA]</scope>
    <source>
        <strain evidence="7 8">LCT-H5</strain>
    </source>
</reference>
<keyword evidence="3 7" id="KW-0808">Transferase</keyword>
<evidence type="ECO:0000256" key="1">
    <source>
        <dbReference type="ARBA" id="ARBA00006149"/>
    </source>
</evidence>
<evidence type="ECO:0000259" key="5">
    <source>
        <dbReference type="Pfam" id="PF05175"/>
    </source>
</evidence>
<comment type="similarity">
    <text evidence="1">Belongs to the eukaryotic/archaeal PrmC-related family.</text>
</comment>
<proteinExistence type="inferred from homology"/>
<dbReference type="EMBL" id="MODZ01000002">
    <property type="protein sequence ID" value="OIJ36593.1"/>
    <property type="molecule type" value="Genomic_DNA"/>
</dbReference>
<accession>A0A1S2N1I4</accession>
<dbReference type="PANTHER" id="PTHR45875:SF1">
    <property type="entry name" value="METHYLTRANSFERASE N6AMT1"/>
    <property type="match status" value="1"/>
</dbReference>
<name>A0A1S2N1I4_9MICC</name>
<sequence>MTSDAPAPAFSRIPHAPRSDDPAALESLAEALAAVDYSYDGVLALLGEGPFQAMARDQIAPARHRVRTILAGTAAMPDGARITAGRRRLAGAVDFFLLAGTLSAEALDATLGEGAARLLDHLGFLAPAADSSETAAPGAPAAAPRYRAAFDLRPHSADDGTDLWVASDLGAHQHPGALPADHVLGIGQASLTLAQITERRPADTALDLGTGCGIQTFHLLAHVRHVTATDLSERALAFTRFNLVLNAAALDLDPAHPEERVRLLRGSLLEPVAGERFELIVSNPPFVITPRTPGEDPQRRYTYRDGGMAGDQLVERLVRELPGHLVPGGRAQLLANWEIPATAPGQQADWDTRPRQWVGAQTEAWFVQREELTPEGYAQTWLRDASQQRDPAAYEEAFLAYLEDFAARGVAAVGFGMVWLRRPAESDAPAAGGRALRRFEEITHPLQQPLAPFLSAAVAAHDAAAGLDDAALREQHLTVAEDVTEERHQHPGAEHPGVILLRQGAGFRRTELLSTQDAGFVSACDGELSVGQILDALGALLGWEGPDPAADLLARVRTLVERGFLVLPEATSGAAPAAG</sequence>
<dbReference type="PANTHER" id="PTHR45875">
    <property type="entry name" value="METHYLTRANSFERASE N6AMT1"/>
    <property type="match status" value="1"/>
</dbReference>
<dbReference type="InterPro" id="IPR055487">
    <property type="entry name" value="DUF7059"/>
</dbReference>
<dbReference type="AlphaFoldDB" id="A0A1S2N1I4"/>
<dbReference type="InterPro" id="IPR007848">
    <property type="entry name" value="Small_mtfrase_dom"/>
</dbReference>
<feature type="domain" description="Methyltransferase small" evidence="5">
    <location>
        <begin position="188"/>
        <end position="287"/>
    </location>
</feature>
<dbReference type="PROSITE" id="PS00092">
    <property type="entry name" value="N6_MTASE"/>
    <property type="match status" value="1"/>
</dbReference>
<evidence type="ECO:0000313" key="7">
    <source>
        <dbReference type="EMBL" id="OIJ36593.1"/>
    </source>
</evidence>
<dbReference type="InterPro" id="IPR029063">
    <property type="entry name" value="SAM-dependent_MTases_sf"/>
</dbReference>
<evidence type="ECO:0000256" key="4">
    <source>
        <dbReference type="ARBA" id="ARBA00022691"/>
    </source>
</evidence>
<dbReference type="GO" id="GO:0003676">
    <property type="term" value="F:nucleic acid binding"/>
    <property type="evidence" value="ECO:0007669"/>
    <property type="project" value="InterPro"/>
</dbReference>
<dbReference type="CDD" id="cd02440">
    <property type="entry name" value="AdoMet_MTases"/>
    <property type="match status" value="1"/>
</dbReference>
<evidence type="ECO:0000256" key="2">
    <source>
        <dbReference type="ARBA" id="ARBA00022603"/>
    </source>
</evidence>
<evidence type="ECO:0000259" key="6">
    <source>
        <dbReference type="Pfam" id="PF23186"/>
    </source>
</evidence>
<dbReference type="GO" id="GO:0035657">
    <property type="term" value="C:eRF1 methyltransferase complex"/>
    <property type="evidence" value="ECO:0007669"/>
    <property type="project" value="TreeGrafter"/>
</dbReference>
<dbReference type="InterPro" id="IPR052190">
    <property type="entry name" value="Euk-Arch_PrmC-MTase"/>
</dbReference>
<keyword evidence="4" id="KW-0949">S-adenosyl-L-methionine</keyword>
<protein>
    <submittedName>
        <fullName evidence="7">SAM-dependent methyltransferase</fullName>
    </submittedName>
</protein>
<evidence type="ECO:0000313" key="8">
    <source>
        <dbReference type="Proteomes" id="UP000179540"/>
    </source>
</evidence>
<dbReference type="InterPro" id="IPR002052">
    <property type="entry name" value="DNA_methylase_N6_adenine_CS"/>
</dbReference>
<dbReference type="RefSeq" id="WP_075514053.1">
    <property type="nucleotide sequence ID" value="NZ_MODZ01000002.1"/>
</dbReference>
<evidence type="ECO:0000256" key="3">
    <source>
        <dbReference type="ARBA" id="ARBA00022679"/>
    </source>
</evidence>
<gene>
    <name evidence="7" type="ORF">BK826_01470</name>
</gene>
<dbReference type="GO" id="GO:0008757">
    <property type="term" value="F:S-adenosylmethionine-dependent methyltransferase activity"/>
    <property type="evidence" value="ECO:0007669"/>
    <property type="project" value="TreeGrafter"/>
</dbReference>
<comment type="caution">
    <text evidence="7">The sequence shown here is derived from an EMBL/GenBank/DDBJ whole genome shotgun (WGS) entry which is preliminary data.</text>
</comment>
<dbReference type="SUPFAM" id="SSF53335">
    <property type="entry name" value="S-adenosyl-L-methionine-dependent methyltransferases"/>
    <property type="match status" value="1"/>
</dbReference>
<dbReference type="GO" id="GO:0008276">
    <property type="term" value="F:protein methyltransferase activity"/>
    <property type="evidence" value="ECO:0007669"/>
    <property type="project" value="TreeGrafter"/>
</dbReference>
<dbReference type="GO" id="GO:0008170">
    <property type="term" value="F:N-methyltransferase activity"/>
    <property type="evidence" value="ECO:0007669"/>
    <property type="project" value="UniProtKB-ARBA"/>
</dbReference>